<dbReference type="InterPro" id="IPR036412">
    <property type="entry name" value="HAD-like_sf"/>
</dbReference>
<dbReference type="SFLD" id="SFLDF00027">
    <property type="entry name" value="p-type_atpase"/>
    <property type="match status" value="1"/>
</dbReference>
<dbReference type="Proteomes" id="UP001628193">
    <property type="component" value="Unassembled WGS sequence"/>
</dbReference>
<dbReference type="Pfam" id="PF00702">
    <property type="entry name" value="Hydrolase"/>
    <property type="match status" value="1"/>
</dbReference>
<dbReference type="Gene3D" id="2.70.150.10">
    <property type="entry name" value="Calcium-transporting ATPase, cytoplasmic transduction domain A"/>
    <property type="match status" value="1"/>
</dbReference>
<feature type="transmembrane region" description="Helical" evidence="16">
    <location>
        <begin position="248"/>
        <end position="266"/>
    </location>
</feature>
<dbReference type="InterPro" id="IPR018303">
    <property type="entry name" value="ATPase_P-typ_P_site"/>
</dbReference>
<dbReference type="InterPro" id="IPR008250">
    <property type="entry name" value="ATPase_P-typ_transduc_dom_A_sf"/>
</dbReference>
<dbReference type="SUPFAM" id="SSF81665">
    <property type="entry name" value="Calcium ATPase, transmembrane domain M"/>
    <property type="match status" value="1"/>
</dbReference>
<dbReference type="PANTHER" id="PTHR43520:SF8">
    <property type="entry name" value="P-TYPE CU(+) TRANSPORTER"/>
    <property type="match status" value="1"/>
</dbReference>
<reference evidence="18 19" key="1">
    <citation type="submission" date="2024-09" db="EMBL/GenBank/DDBJ databases">
        <title>Draft genome sequence of Candidatus Magnetaquicoccaceae bacterium FCR-1.</title>
        <authorList>
            <person name="Shimoshige H."/>
            <person name="Shimamura S."/>
            <person name="Taoka A."/>
            <person name="Kobayashi H."/>
            <person name="Maekawa T."/>
        </authorList>
    </citation>
    <scope>NUCLEOTIDE SEQUENCE [LARGE SCALE GENOMIC DNA]</scope>
    <source>
        <strain evidence="18 19">FCR-1</strain>
    </source>
</reference>
<dbReference type="Gene3D" id="3.40.50.1000">
    <property type="entry name" value="HAD superfamily/HAD-like"/>
    <property type="match status" value="1"/>
</dbReference>
<dbReference type="InterPro" id="IPR023214">
    <property type="entry name" value="HAD_sf"/>
</dbReference>
<dbReference type="Pfam" id="PF00122">
    <property type="entry name" value="E1-E2_ATPase"/>
    <property type="match status" value="1"/>
</dbReference>
<dbReference type="PROSITE" id="PS50846">
    <property type="entry name" value="HMA_2"/>
    <property type="match status" value="2"/>
</dbReference>
<evidence type="ECO:0000256" key="11">
    <source>
        <dbReference type="ARBA" id="ARBA00022967"/>
    </source>
</evidence>
<dbReference type="PROSITE" id="PS00154">
    <property type="entry name" value="ATPASE_E1_E2"/>
    <property type="match status" value="1"/>
</dbReference>
<dbReference type="InterPro" id="IPR059000">
    <property type="entry name" value="ATPase_P-type_domA"/>
</dbReference>
<evidence type="ECO:0000313" key="18">
    <source>
        <dbReference type="EMBL" id="GAB0056805.1"/>
    </source>
</evidence>
<dbReference type="SUPFAM" id="SSF56784">
    <property type="entry name" value="HAD-like"/>
    <property type="match status" value="1"/>
</dbReference>
<feature type="transmembrane region" description="Helical" evidence="16">
    <location>
        <begin position="182"/>
        <end position="205"/>
    </location>
</feature>
<dbReference type="SUPFAM" id="SSF81653">
    <property type="entry name" value="Calcium ATPase, transduction domain A"/>
    <property type="match status" value="1"/>
</dbReference>
<evidence type="ECO:0000256" key="2">
    <source>
        <dbReference type="ARBA" id="ARBA00006024"/>
    </source>
</evidence>
<dbReference type="Pfam" id="PF00403">
    <property type="entry name" value="HMA"/>
    <property type="match status" value="2"/>
</dbReference>
<keyword evidence="6" id="KW-0677">Repeat</keyword>
<keyword evidence="14" id="KW-0406">Ion transport</keyword>
<dbReference type="NCBIfam" id="TIGR01494">
    <property type="entry name" value="ATPase_P-type"/>
    <property type="match status" value="1"/>
</dbReference>
<dbReference type="SFLD" id="SFLDS00003">
    <property type="entry name" value="Haloacid_Dehalogenase"/>
    <property type="match status" value="1"/>
</dbReference>
<evidence type="ECO:0000256" key="14">
    <source>
        <dbReference type="ARBA" id="ARBA00023065"/>
    </source>
</evidence>
<evidence type="ECO:0000256" key="13">
    <source>
        <dbReference type="ARBA" id="ARBA00023008"/>
    </source>
</evidence>
<evidence type="ECO:0000256" key="8">
    <source>
        <dbReference type="ARBA" id="ARBA00022796"/>
    </source>
</evidence>
<evidence type="ECO:0000256" key="6">
    <source>
        <dbReference type="ARBA" id="ARBA00022737"/>
    </source>
</evidence>
<evidence type="ECO:0000256" key="15">
    <source>
        <dbReference type="ARBA" id="ARBA00023136"/>
    </source>
</evidence>
<keyword evidence="4 16" id="KW-0812">Transmembrane</keyword>
<gene>
    <name evidence="18" type="primary">copA_2</name>
    <name evidence="18" type="ORF">SIID45300_01117</name>
</gene>
<evidence type="ECO:0000256" key="3">
    <source>
        <dbReference type="ARBA" id="ARBA00022448"/>
    </source>
</evidence>
<dbReference type="InterPro" id="IPR023298">
    <property type="entry name" value="ATPase_P-typ_TM_dom_sf"/>
</dbReference>
<keyword evidence="12 16" id="KW-1133">Transmembrane helix</keyword>
<dbReference type="InterPro" id="IPR017969">
    <property type="entry name" value="Heavy-metal-associated_CS"/>
</dbReference>
<dbReference type="RefSeq" id="WP_420904527.1">
    <property type="nucleotide sequence ID" value="NZ_BAAFGK010000004.1"/>
</dbReference>
<dbReference type="NCBIfam" id="TIGR00003">
    <property type="entry name" value="copper ion binding protein"/>
    <property type="match status" value="1"/>
</dbReference>
<comment type="similarity">
    <text evidence="2 16">Belongs to the cation transport ATPase (P-type) (TC 3.A.3) family. Type IB subfamily.</text>
</comment>
<feature type="transmembrane region" description="Helical" evidence="16">
    <location>
        <begin position="400"/>
        <end position="422"/>
    </location>
</feature>
<dbReference type="InterPro" id="IPR006122">
    <property type="entry name" value="HMA_Cu_ion-bd"/>
</dbReference>
<feature type="transmembrane region" description="Helical" evidence="16">
    <location>
        <begin position="158"/>
        <end position="176"/>
    </location>
</feature>
<organism evidence="18 19">
    <name type="scientific">Candidatus Magnetaquiglobus chichijimensis</name>
    <dbReference type="NCBI Taxonomy" id="3141448"/>
    <lineage>
        <taxon>Bacteria</taxon>
        <taxon>Pseudomonadati</taxon>
        <taxon>Pseudomonadota</taxon>
        <taxon>Magnetococcia</taxon>
        <taxon>Magnetococcales</taxon>
        <taxon>Candidatus Magnetaquicoccaceae</taxon>
        <taxon>Candidatus Magnetaquiglobus</taxon>
    </lineage>
</organism>
<dbReference type="InterPro" id="IPR036163">
    <property type="entry name" value="HMA_dom_sf"/>
</dbReference>
<evidence type="ECO:0000256" key="7">
    <source>
        <dbReference type="ARBA" id="ARBA00022741"/>
    </source>
</evidence>
<evidence type="ECO:0000256" key="10">
    <source>
        <dbReference type="ARBA" id="ARBA00022842"/>
    </source>
</evidence>
<dbReference type="NCBIfam" id="TIGR01525">
    <property type="entry name" value="ATPase-IB_hvy"/>
    <property type="match status" value="1"/>
</dbReference>
<sequence length="798" mass="84093">MVTFPVGGMSCASCAGRVERALNGVSGVEKAAVNLAMAQATVSGAVPLDRLIAAVREIGFQVPVVTESFAIQGLSCAACVAKAEKAMSALPGVMHARVNLASQEAVVAHVAEVVTFEALRDAIGTVGFTLIRTRPDEEPIDLAEAERQREQSLIRGRLVIGAALLIANMVVMHWHGLPHADWWQFALVTPVQFWVGWPFHVSAWAALRHGGANMHSLVTVGTFSAYLYSVLVLLAPGLFTARGVAAEVYFDSSGMIIVLILLGRFLEIRAKGRTSQAIRELMGLAPKTARVVRGGEEIDIPLKEVVVGDTFVVRPGEKIPVDGLILKGQATLDESMLTGESMPVERGKGEAVTGGTINRTGSVICKAVKVGRDTALARMVEMVREAQGVKPPIARLADRIAAIFVPAVMGIATVTFLAWFWFGPEPAFNYALLNFVAVLIIACPCALGLATPTSILVGTGRGAEHGILIRGGDALETAHKIDVVVFDKTGTLTLGKPVLTDWNGSEAHLALVAAAERRSEHPIAEAIVAGARARGLTLDEPTRFEAIPGHGVSAEVAGHALLVGTARLMQEHGVDLAGSEGAFKAVQQGGKSALLAAVDGVIIGVLAVEDGIKPRARQSVARLRAMGIKVVMLTGDGRVVAETMAARLGIEEVRAEVLPEQKVAEIQRIQAQGGVVAMVGDGINDAPALARADVGIAIGTGTDVAMEASDITLVSGDPMGVATAIQLSRATMRNIRQNLFWAFAYNVILIPLAAGVWFPWFGVLLSPIFAAVAMSLSSVTVVSNALRLRRFRVDPSGE</sequence>
<dbReference type="PRINTS" id="PR00119">
    <property type="entry name" value="CATATPASE"/>
</dbReference>
<keyword evidence="11" id="KW-1278">Translocase</keyword>
<feature type="domain" description="HMA" evidence="17">
    <location>
        <begin position="1"/>
        <end position="63"/>
    </location>
</feature>
<dbReference type="PROSITE" id="PS01047">
    <property type="entry name" value="HMA_1"/>
    <property type="match status" value="1"/>
</dbReference>
<dbReference type="InterPro" id="IPR027256">
    <property type="entry name" value="P-typ_ATPase_IB"/>
</dbReference>
<keyword evidence="13" id="KW-0186">Copper</keyword>
<keyword evidence="16" id="KW-1003">Cell membrane</keyword>
<keyword evidence="8" id="KW-0187">Copper transport</keyword>
<evidence type="ECO:0000256" key="16">
    <source>
        <dbReference type="RuleBase" id="RU362081"/>
    </source>
</evidence>
<feature type="transmembrane region" description="Helical" evidence="16">
    <location>
        <begin position="739"/>
        <end position="758"/>
    </location>
</feature>
<keyword evidence="5 16" id="KW-0479">Metal-binding</keyword>
<protein>
    <submittedName>
        <fullName evidence="18">Copper-exporting P-type ATPase</fullName>
    </submittedName>
</protein>
<keyword evidence="9 16" id="KW-0067">ATP-binding</keyword>
<dbReference type="NCBIfam" id="TIGR01511">
    <property type="entry name" value="ATPase-IB1_Cu"/>
    <property type="match status" value="1"/>
</dbReference>
<dbReference type="InterPro" id="IPR023299">
    <property type="entry name" value="ATPase_P-typ_cyto_dom_N"/>
</dbReference>
<keyword evidence="3" id="KW-0813">Transport</keyword>
<dbReference type="EMBL" id="BAAFGK010000004">
    <property type="protein sequence ID" value="GAB0056805.1"/>
    <property type="molecule type" value="Genomic_DNA"/>
</dbReference>
<feature type="domain" description="HMA" evidence="17">
    <location>
        <begin position="65"/>
        <end position="131"/>
    </location>
</feature>
<proteinExistence type="inferred from homology"/>
<dbReference type="Gene3D" id="3.30.70.100">
    <property type="match status" value="2"/>
</dbReference>
<dbReference type="InterPro" id="IPR044492">
    <property type="entry name" value="P_typ_ATPase_HD_dom"/>
</dbReference>
<dbReference type="Gene3D" id="3.40.1110.10">
    <property type="entry name" value="Calcium-transporting ATPase, cytoplasmic domain N"/>
    <property type="match status" value="1"/>
</dbReference>
<evidence type="ECO:0000313" key="19">
    <source>
        <dbReference type="Proteomes" id="UP001628193"/>
    </source>
</evidence>
<feature type="transmembrane region" description="Helical" evidence="16">
    <location>
        <begin position="428"/>
        <end position="451"/>
    </location>
</feature>
<feature type="transmembrane region" description="Helical" evidence="16">
    <location>
        <begin position="217"/>
        <end position="236"/>
    </location>
</feature>
<dbReference type="PRINTS" id="PR00942">
    <property type="entry name" value="CUATPASEI"/>
</dbReference>
<dbReference type="SFLD" id="SFLDG00002">
    <property type="entry name" value="C1.7:_P-type_atpase_like"/>
    <property type="match status" value="1"/>
</dbReference>
<evidence type="ECO:0000259" key="17">
    <source>
        <dbReference type="PROSITE" id="PS50846"/>
    </source>
</evidence>
<keyword evidence="15 16" id="KW-0472">Membrane</keyword>
<evidence type="ECO:0000256" key="4">
    <source>
        <dbReference type="ARBA" id="ARBA00022692"/>
    </source>
</evidence>
<dbReference type="InterPro" id="IPR001757">
    <property type="entry name" value="P_typ_ATPase"/>
</dbReference>
<name>A0ABQ0C7E0_9PROT</name>
<comment type="subcellular location">
    <subcellularLocation>
        <location evidence="16">Cell membrane</location>
    </subcellularLocation>
    <subcellularLocation>
        <location evidence="1">Endomembrane system</location>
        <topology evidence="1">Multi-pass membrane protein</topology>
    </subcellularLocation>
</comment>
<dbReference type="CDD" id="cd00371">
    <property type="entry name" value="HMA"/>
    <property type="match status" value="2"/>
</dbReference>
<evidence type="ECO:0000256" key="9">
    <source>
        <dbReference type="ARBA" id="ARBA00022840"/>
    </source>
</evidence>
<feature type="transmembrane region" description="Helical" evidence="16">
    <location>
        <begin position="764"/>
        <end position="786"/>
    </location>
</feature>
<dbReference type="CDD" id="cd02094">
    <property type="entry name" value="P-type_ATPase_Cu-like"/>
    <property type="match status" value="1"/>
</dbReference>
<evidence type="ECO:0000256" key="1">
    <source>
        <dbReference type="ARBA" id="ARBA00004127"/>
    </source>
</evidence>
<comment type="caution">
    <text evidence="18">The sequence shown here is derived from an EMBL/GenBank/DDBJ whole genome shotgun (WGS) entry which is preliminary data.</text>
</comment>
<dbReference type="PANTHER" id="PTHR43520">
    <property type="entry name" value="ATP7, ISOFORM B"/>
    <property type="match status" value="1"/>
</dbReference>
<accession>A0ABQ0C7E0</accession>
<dbReference type="SUPFAM" id="SSF55008">
    <property type="entry name" value="HMA, heavy metal-associated domain"/>
    <property type="match status" value="2"/>
</dbReference>
<keyword evidence="7 16" id="KW-0547">Nucleotide-binding</keyword>
<evidence type="ECO:0000256" key="12">
    <source>
        <dbReference type="ARBA" id="ARBA00022989"/>
    </source>
</evidence>
<evidence type="ECO:0000256" key="5">
    <source>
        <dbReference type="ARBA" id="ARBA00022723"/>
    </source>
</evidence>
<keyword evidence="19" id="KW-1185">Reference proteome</keyword>
<keyword evidence="10" id="KW-0460">Magnesium</keyword>
<dbReference type="InterPro" id="IPR006121">
    <property type="entry name" value="HMA_dom"/>
</dbReference>